<evidence type="ECO:0000256" key="3">
    <source>
        <dbReference type="ARBA" id="ARBA00022750"/>
    </source>
</evidence>
<dbReference type="PANTHER" id="PTHR47966">
    <property type="entry name" value="BETA-SITE APP-CLEAVING ENZYME, ISOFORM A-RELATED"/>
    <property type="match status" value="1"/>
</dbReference>
<feature type="chain" id="PRO_5002311611" description="Peptidase A1 domain-containing protein" evidence="8">
    <location>
        <begin position="20"/>
        <end position="397"/>
    </location>
</feature>
<keyword evidence="4 7" id="KW-0378">Hydrolase</keyword>
<dbReference type="EMBL" id="GCKF01032675">
    <property type="protein sequence ID" value="JAG97524.1"/>
    <property type="molecule type" value="Transcribed_RNA"/>
</dbReference>
<dbReference type="Gene3D" id="2.40.70.10">
    <property type="entry name" value="Acid Proteases"/>
    <property type="match status" value="2"/>
</dbReference>
<dbReference type="InterPro" id="IPR033121">
    <property type="entry name" value="PEPTIDASE_A1"/>
</dbReference>
<dbReference type="FunFam" id="2.40.70.10:FF:000026">
    <property type="entry name" value="Endothiapepsin"/>
    <property type="match status" value="1"/>
</dbReference>
<proteinExistence type="inferred from homology"/>
<dbReference type="InterPro" id="IPR021109">
    <property type="entry name" value="Peptidase_aspartic_dom_sf"/>
</dbReference>
<feature type="active site" evidence="5">
    <location>
        <position position="99"/>
    </location>
</feature>
<evidence type="ECO:0000313" key="10">
    <source>
        <dbReference type="EMBL" id="JAG97524.1"/>
    </source>
</evidence>
<dbReference type="InterPro" id="IPR001461">
    <property type="entry name" value="Aspartic_peptidase_A1"/>
</dbReference>
<protein>
    <recommendedName>
        <fullName evidence="9">Peptidase A1 domain-containing protein</fullName>
    </recommendedName>
</protein>
<comment type="similarity">
    <text evidence="1 7">Belongs to the peptidase A1 family.</text>
</comment>
<evidence type="ECO:0000256" key="2">
    <source>
        <dbReference type="ARBA" id="ARBA00022670"/>
    </source>
</evidence>
<evidence type="ECO:0000256" key="5">
    <source>
        <dbReference type="PIRSR" id="PIRSR601461-1"/>
    </source>
</evidence>
<dbReference type="PANTHER" id="PTHR47966:SF2">
    <property type="entry name" value="ASPERGILLOPEPSIN-1-RELATED"/>
    <property type="match status" value="1"/>
</dbReference>
<feature type="disulfide bond" evidence="6">
    <location>
        <begin position="321"/>
        <end position="356"/>
    </location>
</feature>
<dbReference type="InterPro" id="IPR034163">
    <property type="entry name" value="Aspergillopepsin-like_cat_dom"/>
</dbReference>
<name>A0A0D6R3Y9_ARACU</name>
<feature type="domain" description="Peptidase A1" evidence="9">
    <location>
        <begin position="83"/>
        <end position="393"/>
    </location>
</feature>
<reference evidence="10" key="1">
    <citation type="submission" date="2015-03" db="EMBL/GenBank/DDBJ databases">
        <title>A transcriptome of Araucaria cunninghamii, an australian fine timber species.</title>
        <authorList>
            <person name="Jing Yi C.J.Y."/>
            <person name="Yin San L.Y.S."/>
            <person name="Abdul Karim S.S."/>
            <person name="Wan Azmi N.N."/>
            <person name="Hercus R.R."/>
            <person name="Croft L.L."/>
        </authorList>
    </citation>
    <scope>NUCLEOTIDE SEQUENCE</scope>
    <source>
        <strain evidence="10">MI0301</strain>
        <tissue evidence="10">Leaf</tissue>
    </source>
</reference>
<dbReference type="PRINTS" id="PR00792">
    <property type="entry name" value="PEPSIN"/>
</dbReference>
<dbReference type="InterPro" id="IPR001969">
    <property type="entry name" value="Aspartic_peptidase_AS"/>
</dbReference>
<evidence type="ECO:0000256" key="6">
    <source>
        <dbReference type="PIRSR" id="PIRSR601461-2"/>
    </source>
</evidence>
<dbReference type="AlphaFoldDB" id="A0A0D6R3Y9"/>
<evidence type="ECO:0000256" key="4">
    <source>
        <dbReference type="ARBA" id="ARBA00022801"/>
    </source>
</evidence>
<evidence type="ECO:0000256" key="8">
    <source>
        <dbReference type="SAM" id="SignalP"/>
    </source>
</evidence>
<keyword evidence="8" id="KW-0732">Signal</keyword>
<dbReference type="CDD" id="cd06097">
    <property type="entry name" value="Aspergillopepsin_like"/>
    <property type="match status" value="1"/>
</dbReference>
<sequence length="397" mass="41458">MPSVLSILAASALATLAMGKPLPQAEPKKGFTVHQGIPKPALTGPQHLQNAYLKYNKPVPGNIKQAAANGQVTATPEQYDVEYLCPVSVGGQTLNLDFDTGSADLWVFSSELPASQSSGHSIYNPARSSTSKKLSGYTWNITYGDGSGASGDVYTDTVNVGGTTVTGQAVEAAQQISAQFQQDTDNDGLLGLAFSTINTVKPRQQKTFFDTAISEGVISSPLFTANLKKGKPGSYNFGYIDNTQYTGSIAYTPVDSSQGFWDFTASGYGVGSGAFKSGTYSGIADTGTTLLLLPDTIVNAYYAKVSGARYNSNQGGYVFSCSASLPNLVIGVGSARYTVPGSYINFAPLTTGSSTCFGGLQSSSGIGINIFGDIFLKAIFAVFDKSGPRLGFASKSL</sequence>
<keyword evidence="6" id="KW-1015">Disulfide bond</keyword>
<dbReference type="Pfam" id="PF00026">
    <property type="entry name" value="Asp"/>
    <property type="match status" value="1"/>
</dbReference>
<dbReference type="PROSITE" id="PS00141">
    <property type="entry name" value="ASP_PROTEASE"/>
    <property type="match status" value="2"/>
</dbReference>
<feature type="signal peptide" evidence="8">
    <location>
        <begin position="1"/>
        <end position="19"/>
    </location>
</feature>
<keyword evidence="3 7" id="KW-0064">Aspartyl protease</keyword>
<evidence type="ECO:0000256" key="7">
    <source>
        <dbReference type="RuleBase" id="RU000454"/>
    </source>
</evidence>
<dbReference type="SUPFAM" id="SSF50630">
    <property type="entry name" value="Acid proteases"/>
    <property type="match status" value="1"/>
</dbReference>
<dbReference type="FunFam" id="2.40.70.10:FF:000024">
    <property type="entry name" value="Endothiapepsin"/>
    <property type="match status" value="1"/>
</dbReference>
<evidence type="ECO:0000259" key="9">
    <source>
        <dbReference type="PROSITE" id="PS51767"/>
    </source>
</evidence>
<organism evidence="10">
    <name type="scientific">Araucaria cunninghamii</name>
    <name type="common">Hoop pine</name>
    <name type="synonym">Moreton Bay pine</name>
    <dbReference type="NCBI Taxonomy" id="56994"/>
    <lineage>
        <taxon>Eukaryota</taxon>
        <taxon>Viridiplantae</taxon>
        <taxon>Streptophyta</taxon>
        <taxon>Embryophyta</taxon>
        <taxon>Tracheophyta</taxon>
        <taxon>Spermatophyta</taxon>
        <taxon>Pinopsida</taxon>
        <taxon>Pinidae</taxon>
        <taxon>Conifers II</taxon>
        <taxon>Araucariales</taxon>
        <taxon>Araucariaceae</taxon>
        <taxon>Araucaria</taxon>
    </lineage>
</organism>
<evidence type="ECO:0000256" key="1">
    <source>
        <dbReference type="ARBA" id="ARBA00007447"/>
    </source>
</evidence>
<dbReference type="GO" id="GO:0006508">
    <property type="term" value="P:proteolysis"/>
    <property type="evidence" value="ECO:0007669"/>
    <property type="project" value="UniProtKB-KW"/>
</dbReference>
<feature type="active site" evidence="5">
    <location>
        <position position="285"/>
    </location>
</feature>
<accession>A0A0D6R3Y9</accession>
<dbReference type="GO" id="GO:0004190">
    <property type="term" value="F:aspartic-type endopeptidase activity"/>
    <property type="evidence" value="ECO:0007669"/>
    <property type="project" value="UniProtKB-KW"/>
</dbReference>
<dbReference type="PROSITE" id="PS51767">
    <property type="entry name" value="PEPTIDASE_A1"/>
    <property type="match status" value="1"/>
</dbReference>
<keyword evidence="2 7" id="KW-0645">Protease</keyword>